<accession>A0ABT8LAZ7</accession>
<evidence type="ECO:0000259" key="1">
    <source>
        <dbReference type="Pfam" id="PF06439"/>
    </source>
</evidence>
<gene>
    <name evidence="2" type="ORF">QQ020_22835</name>
</gene>
<sequence>MKNLIYFALSTLLGLLSCSRIEEQKKQMQRPDIVLYRVNNMGWQHTPAPFRDKKSSFDKRHHFKKVFDGKSLKGWQVYGKKEDIVKEYWKVENGSITCNTLKDKNHGAVWLFYEKELSDFELKVKIQAYRNSPGNSGIQVRSAYNSETHDIDGPQIDIHPSGSFRNGLIYDESDGYNRWIYPDKPDWNVTEQEANNKSKFYFADDEIAWNDLHIICKGTKIKTILNGTVVSDFDGKGILDDEIHAEQGVGMEGKIALQVHARDEILIRFKDIFLKEF</sequence>
<protein>
    <submittedName>
        <fullName evidence="2">DUF1080 domain-containing protein</fullName>
    </submittedName>
</protein>
<dbReference type="PROSITE" id="PS51257">
    <property type="entry name" value="PROKAR_LIPOPROTEIN"/>
    <property type="match status" value="1"/>
</dbReference>
<proteinExistence type="predicted"/>
<dbReference type="Proteomes" id="UP001172083">
    <property type="component" value="Unassembled WGS sequence"/>
</dbReference>
<evidence type="ECO:0000313" key="3">
    <source>
        <dbReference type="Proteomes" id="UP001172083"/>
    </source>
</evidence>
<organism evidence="2 3">
    <name type="scientific">Agaribacillus aureus</name>
    <dbReference type="NCBI Taxonomy" id="3051825"/>
    <lineage>
        <taxon>Bacteria</taxon>
        <taxon>Pseudomonadati</taxon>
        <taxon>Bacteroidota</taxon>
        <taxon>Cytophagia</taxon>
        <taxon>Cytophagales</taxon>
        <taxon>Splendidivirgaceae</taxon>
        <taxon>Agaribacillus</taxon>
    </lineage>
</organism>
<dbReference type="RefSeq" id="WP_346760272.1">
    <property type="nucleotide sequence ID" value="NZ_JAUJEB010000005.1"/>
</dbReference>
<dbReference type="EMBL" id="JAUJEB010000005">
    <property type="protein sequence ID" value="MDN5214934.1"/>
    <property type="molecule type" value="Genomic_DNA"/>
</dbReference>
<dbReference type="InterPro" id="IPR010496">
    <property type="entry name" value="AL/BT2_dom"/>
</dbReference>
<comment type="caution">
    <text evidence="2">The sequence shown here is derived from an EMBL/GenBank/DDBJ whole genome shotgun (WGS) entry which is preliminary data.</text>
</comment>
<dbReference type="Pfam" id="PF06439">
    <property type="entry name" value="3keto-disac_hyd"/>
    <property type="match status" value="1"/>
</dbReference>
<evidence type="ECO:0000313" key="2">
    <source>
        <dbReference type="EMBL" id="MDN5214934.1"/>
    </source>
</evidence>
<feature type="domain" description="3-keto-alpha-glucoside-1,2-lyase/3-keto-2-hydroxy-glucal hydratase" evidence="1">
    <location>
        <begin position="63"/>
        <end position="275"/>
    </location>
</feature>
<keyword evidence="3" id="KW-1185">Reference proteome</keyword>
<name>A0ABT8LAZ7_9BACT</name>
<reference evidence="2" key="1">
    <citation type="submission" date="2023-06" db="EMBL/GenBank/DDBJ databases">
        <title>Genomic of Agaribacillus aureum.</title>
        <authorList>
            <person name="Wang G."/>
        </authorList>
    </citation>
    <scope>NUCLEOTIDE SEQUENCE</scope>
    <source>
        <strain evidence="2">BMA12</strain>
    </source>
</reference>
<dbReference type="Gene3D" id="2.60.120.560">
    <property type="entry name" value="Exo-inulinase, domain 1"/>
    <property type="match status" value="1"/>
</dbReference>